<proteinExistence type="inferred from homology"/>
<dbReference type="OMA" id="IMPRMEN"/>
<dbReference type="Gene3D" id="1.10.8.430">
    <property type="entry name" value="Helical domain of apoptotic protease-activating factors"/>
    <property type="match status" value="1"/>
</dbReference>
<dbReference type="PROSITE" id="PS51153">
    <property type="entry name" value="RPW8"/>
    <property type="match status" value="1"/>
</dbReference>
<accession>A0AA38CRW4</accession>
<dbReference type="Pfam" id="PF05659">
    <property type="entry name" value="RPW8"/>
    <property type="match status" value="1"/>
</dbReference>
<evidence type="ECO:0000313" key="5">
    <source>
        <dbReference type="Proteomes" id="UP000824469"/>
    </source>
</evidence>
<dbReference type="Gene3D" id="3.40.50.300">
    <property type="entry name" value="P-loop containing nucleotide triphosphate hydrolases"/>
    <property type="match status" value="1"/>
</dbReference>
<protein>
    <recommendedName>
        <fullName evidence="3">RPW8 domain-containing protein</fullName>
    </recommendedName>
</protein>
<dbReference type="PANTHER" id="PTHR36766:SF30">
    <property type="entry name" value="TIR-NBS TYPE DISEASE RESISTANCE PROTEIN-RELATED"/>
    <property type="match status" value="1"/>
</dbReference>
<dbReference type="InterPro" id="IPR036388">
    <property type="entry name" value="WH-like_DNA-bd_sf"/>
</dbReference>
<evidence type="ECO:0000313" key="4">
    <source>
        <dbReference type="EMBL" id="KAH9301383.1"/>
    </source>
</evidence>
<comment type="caution">
    <text evidence="4">The sequence shown here is derived from an EMBL/GenBank/DDBJ whole genome shotgun (WGS) entry which is preliminary data.</text>
</comment>
<keyword evidence="5" id="KW-1185">Reference proteome</keyword>
<dbReference type="Pfam" id="PF00931">
    <property type="entry name" value="NB-ARC"/>
    <property type="match status" value="1"/>
</dbReference>
<dbReference type="PRINTS" id="PR00364">
    <property type="entry name" value="DISEASERSIST"/>
</dbReference>
<dbReference type="AlphaFoldDB" id="A0AA38CRW4"/>
<dbReference type="InterPro" id="IPR036537">
    <property type="entry name" value="Adaptor_Cbl_N_dom_sf"/>
</dbReference>
<dbReference type="InterPro" id="IPR042197">
    <property type="entry name" value="Apaf_helical"/>
</dbReference>
<dbReference type="GO" id="GO:0007166">
    <property type="term" value="P:cell surface receptor signaling pathway"/>
    <property type="evidence" value="ECO:0007669"/>
    <property type="project" value="InterPro"/>
</dbReference>
<comment type="similarity">
    <text evidence="1">Belongs to the disease resistance NB-LRR family.</text>
</comment>
<dbReference type="InterPro" id="IPR027417">
    <property type="entry name" value="P-loop_NTPase"/>
</dbReference>
<dbReference type="GO" id="GO:0043531">
    <property type="term" value="F:ADP binding"/>
    <property type="evidence" value="ECO:0007669"/>
    <property type="project" value="InterPro"/>
</dbReference>
<feature type="domain" description="RPW8" evidence="3">
    <location>
        <begin position="1"/>
        <end position="153"/>
    </location>
</feature>
<dbReference type="InterPro" id="IPR008808">
    <property type="entry name" value="Powdery_mildew-R_dom"/>
</dbReference>
<dbReference type="Gene3D" id="1.10.10.10">
    <property type="entry name" value="Winged helix-like DNA-binding domain superfamily/Winged helix DNA-binding domain"/>
    <property type="match status" value="1"/>
</dbReference>
<dbReference type="InterPro" id="IPR002182">
    <property type="entry name" value="NB-ARC"/>
</dbReference>
<dbReference type="PANTHER" id="PTHR36766">
    <property type="entry name" value="PLANT BROAD-SPECTRUM MILDEW RESISTANCE PROTEIN RPW8"/>
    <property type="match status" value="1"/>
</dbReference>
<dbReference type="SUPFAM" id="SSF52540">
    <property type="entry name" value="P-loop containing nucleoside triphosphate hydrolases"/>
    <property type="match status" value="1"/>
</dbReference>
<gene>
    <name evidence="4" type="ORF">KI387_012966</name>
</gene>
<evidence type="ECO:0000256" key="1">
    <source>
        <dbReference type="ARBA" id="ARBA00008894"/>
    </source>
</evidence>
<dbReference type="Gene3D" id="1.20.930.20">
    <property type="entry name" value="Adaptor protein Cbl, N-terminal domain"/>
    <property type="match status" value="1"/>
</dbReference>
<sequence length="553" mass="63441">MKMDLLTQSIVGAVANDLLSLLRDALKKSFYCKSYCKRLQKTLEEVIPVLDEVFTTGSEQFSQHRLKKLAEFHERLKNGTELVKSCSSIRRYNIYQNHKYAKKILALEKYINNFNSKQGWVHTLCDVQHLRGDVREGVDRILQQIREGQESPLPQQMMIDQMGLLQIDEKMTNSSLQIPDLPEFPVGLQISVDELRKRLFLKDISPLAVKGMGGSGKTTLAIALCNDPAIKGYFKDRIIFITVSQSPNLKGIIERMWDKIVRSRRPDFLGVEDARMQFQQGLRQSKSGPTLVVLDDVWKKDHLEKLLFKAEGYKTVITTRNSIVTTNCQYDLQLLSEADALSLFCFWAFKQETIPEAQDEDLVKQVVAECKGLPLALKVIGSSLHNKCPAVWKDGRVRLSRAQSISDYHKEGLLKCIETSVDMLEEEVRECFLDLGSFPEDRKNSVAALLDLWVYVRELDWEAAYTNLIELKSRNLVTLVDSPMDRFGNLYSSSCEHFIQHDVLRDLAIYSTDKELINRRKRLIMPRMENSLPPQWKKYADCALDAEIVSLHT</sequence>
<evidence type="ECO:0000259" key="3">
    <source>
        <dbReference type="PROSITE" id="PS51153"/>
    </source>
</evidence>
<name>A0AA38CRW4_TAXCH</name>
<evidence type="ECO:0000256" key="2">
    <source>
        <dbReference type="ARBA" id="ARBA00022737"/>
    </source>
</evidence>
<dbReference type="Proteomes" id="UP000824469">
    <property type="component" value="Unassembled WGS sequence"/>
</dbReference>
<keyword evidence="2" id="KW-0677">Repeat</keyword>
<organism evidence="4 5">
    <name type="scientific">Taxus chinensis</name>
    <name type="common">Chinese yew</name>
    <name type="synonym">Taxus wallichiana var. chinensis</name>
    <dbReference type="NCBI Taxonomy" id="29808"/>
    <lineage>
        <taxon>Eukaryota</taxon>
        <taxon>Viridiplantae</taxon>
        <taxon>Streptophyta</taxon>
        <taxon>Embryophyta</taxon>
        <taxon>Tracheophyta</taxon>
        <taxon>Spermatophyta</taxon>
        <taxon>Pinopsida</taxon>
        <taxon>Pinidae</taxon>
        <taxon>Conifers II</taxon>
        <taxon>Cupressales</taxon>
        <taxon>Taxaceae</taxon>
        <taxon>Taxus</taxon>
    </lineage>
</organism>
<reference evidence="4 5" key="1">
    <citation type="journal article" date="2021" name="Nat. Plants">
        <title>The Taxus genome provides insights into paclitaxel biosynthesis.</title>
        <authorList>
            <person name="Xiong X."/>
            <person name="Gou J."/>
            <person name="Liao Q."/>
            <person name="Li Y."/>
            <person name="Zhou Q."/>
            <person name="Bi G."/>
            <person name="Li C."/>
            <person name="Du R."/>
            <person name="Wang X."/>
            <person name="Sun T."/>
            <person name="Guo L."/>
            <person name="Liang H."/>
            <person name="Lu P."/>
            <person name="Wu Y."/>
            <person name="Zhang Z."/>
            <person name="Ro D.K."/>
            <person name="Shang Y."/>
            <person name="Huang S."/>
            <person name="Yan J."/>
        </authorList>
    </citation>
    <scope>NUCLEOTIDE SEQUENCE [LARGE SCALE GENOMIC DNA]</scope>
    <source>
        <strain evidence="4">Ta-2019</strain>
    </source>
</reference>
<feature type="non-terminal residue" evidence="4">
    <location>
        <position position="1"/>
    </location>
</feature>
<dbReference type="EMBL" id="JAHRHJ020000009">
    <property type="protein sequence ID" value="KAH9301383.1"/>
    <property type="molecule type" value="Genomic_DNA"/>
</dbReference>